<keyword evidence="3" id="KW-1185">Reference proteome</keyword>
<feature type="transmembrane region" description="Helical" evidence="1">
    <location>
        <begin position="30"/>
        <end position="54"/>
    </location>
</feature>
<keyword evidence="1" id="KW-1133">Transmembrane helix</keyword>
<evidence type="ECO:0000313" key="2">
    <source>
        <dbReference type="EMBL" id="TCT25897.1"/>
    </source>
</evidence>
<keyword evidence="1" id="KW-0472">Membrane</keyword>
<evidence type="ECO:0000313" key="3">
    <source>
        <dbReference type="Proteomes" id="UP000295414"/>
    </source>
</evidence>
<evidence type="ECO:0000256" key="1">
    <source>
        <dbReference type="SAM" id="Phobius"/>
    </source>
</evidence>
<gene>
    <name evidence="2" type="ORF">EDC34_101223</name>
</gene>
<protein>
    <submittedName>
        <fullName evidence="2">Uncharacterized protein</fullName>
    </submittedName>
</protein>
<dbReference type="RefSeq" id="WP_114959021.1">
    <property type="nucleotide sequence ID" value="NZ_MSZW01000060.1"/>
</dbReference>
<name>A0A4R3NB30_9GAMM</name>
<dbReference type="AlphaFoldDB" id="A0A4R3NB30"/>
<dbReference type="Proteomes" id="UP000295414">
    <property type="component" value="Unassembled WGS sequence"/>
</dbReference>
<feature type="transmembrane region" description="Helical" evidence="1">
    <location>
        <begin position="5"/>
        <end position="24"/>
    </location>
</feature>
<reference evidence="2 3" key="1">
    <citation type="submission" date="2019-03" db="EMBL/GenBank/DDBJ databases">
        <title>Genomic Encyclopedia of Type Strains, Phase IV (KMG-IV): sequencing the most valuable type-strain genomes for metagenomic binning, comparative biology and taxonomic classification.</title>
        <authorList>
            <person name="Goeker M."/>
        </authorList>
    </citation>
    <scope>NUCLEOTIDE SEQUENCE [LARGE SCALE GENOMIC DNA]</scope>
    <source>
        <strain evidence="2 3">DSM 13605</strain>
    </source>
</reference>
<accession>A0A4R3NB30</accession>
<proteinExistence type="predicted"/>
<keyword evidence="1" id="KW-0812">Transmembrane</keyword>
<sequence>MWGLLGQFIGYVLVMAGVLLWLLLIARFHWLWWAVAVAVVLFGGSIAIGIGAGLGKPWALKAYRWLTWHRRPH</sequence>
<dbReference type="EMBL" id="SMAP01000001">
    <property type="protein sequence ID" value="TCT25897.1"/>
    <property type="molecule type" value="Genomic_DNA"/>
</dbReference>
<organism evidence="2 3">
    <name type="scientific">Thermomonas haemolytica</name>
    <dbReference type="NCBI Taxonomy" id="141949"/>
    <lineage>
        <taxon>Bacteria</taxon>
        <taxon>Pseudomonadati</taxon>
        <taxon>Pseudomonadota</taxon>
        <taxon>Gammaproteobacteria</taxon>
        <taxon>Lysobacterales</taxon>
        <taxon>Lysobacteraceae</taxon>
        <taxon>Thermomonas</taxon>
    </lineage>
</organism>
<comment type="caution">
    <text evidence="2">The sequence shown here is derived from an EMBL/GenBank/DDBJ whole genome shotgun (WGS) entry which is preliminary data.</text>
</comment>